<sequence length="163" mass="18472">MKNRKIIAIFLSATLVVFLGIYSYIYFQNNKGKTAGKGMGINQVHRSIDKGLNNQNTGSDNKYYVVEIVYNNGSRDSTFIPLKLNPDYKWDSDLHVSTSRDDNGNLINGDKIIEIKDFVISDKNKEKIKSIAGAKKYEEALKEIEDTVEDRKKEAIKNGKFKG</sequence>
<evidence type="ECO:0000313" key="2">
    <source>
        <dbReference type="Proteomes" id="UP001058074"/>
    </source>
</evidence>
<protein>
    <submittedName>
        <fullName evidence="1">Uncharacterized protein</fullName>
    </submittedName>
</protein>
<keyword evidence="2" id="KW-1185">Reference proteome</keyword>
<accession>A0ACB5RCZ6</accession>
<comment type="caution">
    <text evidence="1">The sequence shown here is derived from an EMBL/GenBank/DDBJ whole genome shotgun (WGS) entry which is preliminary data.</text>
</comment>
<gene>
    <name evidence="1" type="ORF">rsdtw13_18890</name>
</gene>
<name>A0ACB5RCZ6_9CLOT</name>
<organism evidence="1 2">
    <name type="scientific">Inconstantimicrobium mannanitabidum</name>
    <dbReference type="NCBI Taxonomy" id="1604901"/>
    <lineage>
        <taxon>Bacteria</taxon>
        <taxon>Bacillati</taxon>
        <taxon>Bacillota</taxon>
        <taxon>Clostridia</taxon>
        <taxon>Eubacteriales</taxon>
        <taxon>Clostridiaceae</taxon>
        <taxon>Inconstantimicrobium</taxon>
    </lineage>
</organism>
<dbReference type="EMBL" id="BROD01000001">
    <property type="protein sequence ID" value="GKX66631.1"/>
    <property type="molecule type" value="Genomic_DNA"/>
</dbReference>
<dbReference type="Proteomes" id="UP001058074">
    <property type="component" value="Unassembled WGS sequence"/>
</dbReference>
<proteinExistence type="predicted"/>
<evidence type="ECO:0000313" key="1">
    <source>
        <dbReference type="EMBL" id="GKX66631.1"/>
    </source>
</evidence>
<reference evidence="1" key="1">
    <citation type="journal article" date="2025" name="Int. J. Syst. Evol. Microbiol.">
        <title>Inconstantimicrobium mannanitabidum sp. nov., a novel member of the family Clostridiaceae isolated from anoxic soil under the treatment of reductive soil disinfestation.</title>
        <authorList>
            <person name="Ueki A."/>
            <person name="Tonouchi A."/>
            <person name="Honma S."/>
            <person name="Kaku N."/>
            <person name="Ueki K."/>
        </authorList>
    </citation>
    <scope>NUCLEOTIDE SEQUENCE</scope>
    <source>
        <strain evidence="1">TW13</strain>
    </source>
</reference>